<dbReference type="PANTHER" id="PTHR34386">
    <property type="entry name" value="GLUTAREDOXIN"/>
    <property type="match status" value="1"/>
</dbReference>
<dbReference type="PROSITE" id="PS00195">
    <property type="entry name" value="GLUTAREDOXIN_1"/>
    <property type="match status" value="1"/>
</dbReference>
<dbReference type="InterPro" id="IPR011767">
    <property type="entry name" value="GLR_AS"/>
</dbReference>
<dbReference type="PANTHER" id="PTHR34386:SF1">
    <property type="entry name" value="GLUTAREDOXIN-LIKE PROTEIN NRDH"/>
    <property type="match status" value="1"/>
</dbReference>
<accession>A0ABD5ZAX6</accession>
<dbReference type="PROSITE" id="PS50404">
    <property type="entry name" value="GST_NTER"/>
    <property type="match status" value="1"/>
</dbReference>
<organism evidence="2 3">
    <name type="scientific">Haloferax namakaokahaiae</name>
    <dbReference type="NCBI Taxonomy" id="1748331"/>
    <lineage>
        <taxon>Archaea</taxon>
        <taxon>Methanobacteriati</taxon>
        <taxon>Methanobacteriota</taxon>
        <taxon>Stenosarchaea group</taxon>
        <taxon>Halobacteria</taxon>
        <taxon>Halobacteriales</taxon>
        <taxon>Haloferacaceae</taxon>
        <taxon>Haloferax</taxon>
    </lineage>
</organism>
<dbReference type="InterPro" id="IPR036249">
    <property type="entry name" value="Thioredoxin-like_sf"/>
</dbReference>
<dbReference type="Pfam" id="PF13417">
    <property type="entry name" value="GST_N_3"/>
    <property type="match status" value="1"/>
</dbReference>
<dbReference type="PROSITE" id="PS51354">
    <property type="entry name" value="GLUTAREDOXIN_2"/>
    <property type="match status" value="1"/>
</dbReference>
<dbReference type="InterPro" id="IPR004045">
    <property type="entry name" value="Glutathione_S-Trfase_N"/>
</dbReference>
<dbReference type="InterPro" id="IPR051548">
    <property type="entry name" value="Grx-like_ET"/>
</dbReference>
<keyword evidence="3" id="KW-1185">Reference proteome</keyword>
<dbReference type="EMBL" id="JBHTAA010000001">
    <property type="protein sequence ID" value="MFC7202434.1"/>
    <property type="molecule type" value="Genomic_DNA"/>
</dbReference>
<evidence type="ECO:0000313" key="3">
    <source>
        <dbReference type="Proteomes" id="UP001596481"/>
    </source>
</evidence>
<dbReference type="Gene3D" id="3.40.30.10">
    <property type="entry name" value="Glutaredoxin"/>
    <property type="match status" value="1"/>
</dbReference>
<evidence type="ECO:0000259" key="1">
    <source>
        <dbReference type="PROSITE" id="PS50404"/>
    </source>
</evidence>
<sequence length="80" mass="8946">MGIVLYALDGCPFCEKVHDALDANDVEYETEWVEALHSKRNEVKKVSGQRGVPVLIDEDHGVTMAESANILQYVEQTLAR</sequence>
<evidence type="ECO:0000313" key="2">
    <source>
        <dbReference type="EMBL" id="MFC7202434.1"/>
    </source>
</evidence>
<comment type="caution">
    <text evidence="2">The sequence shown here is derived from an EMBL/GenBank/DDBJ whole genome shotgun (WGS) entry which is preliminary data.</text>
</comment>
<feature type="domain" description="GST N-terminal" evidence="1">
    <location>
        <begin position="1"/>
        <end position="80"/>
    </location>
</feature>
<gene>
    <name evidence="2" type="ORF">ACFQJC_02830</name>
</gene>
<proteinExistence type="predicted"/>
<dbReference type="RefSeq" id="WP_390221732.1">
    <property type="nucleotide sequence ID" value="NZ_JBHTAA010000001.1"/>
</dbReference>
<name>A0ABD5ZAX6_9EURY</name>
<dbReference type="CDD" id="cd00570">
    <property type="entry name" value="GST_N_family"/>
    <property type="match status" value="1"/>
</dbReference>
<protein>
    <submittedName>
        <fullName evidence="2">Glutaredoxin family protein</fullName>
    </submittedName>
</protein>
<reference evidence="2 3" key="1">
    <citation type="journal article" date="2019" name="Int. J. Syst. Evol. Microbiol.">
        <title>The Global Catalogue of Microorganisms (GCM) 10K type strain sequencing project: providing services to taxonomists for standard genome sequencing and annotation.</title>
        <authorList>
            <consortium name="The Broad Institute Genomics Platform"/>
            <consortium name="The Broad Institute Genome Sequencing Center for Infectious Disease"/>
            <person name="Wu L."/>
            <person name="Ma J."/>
        </authorList>
    </citation>
    <scope>NUCLEOTIDE SEQUENCE [LARGE SCALE GENOMIC DNA]</scope>
    <source>
        <strain evidence="2 3">DSM 29988</strain>
    </source>
</reference>
<dbReference type="SUPFAM" id="SSF52833">
    <property type="entry name" value="Thioredoxin-like"/>
    <property type="match status" value="1"/>
</dbReference>
<dbReference type="Proteomes" id="UP001596481">
    <property type="component" value="Unassembled WGS sequence"/>
</dbReference>
<dbReference type="AlphaFoldDB" id="A0ABD5ZAX6"/>